<keyword evidence="3 8" id="KW-0808">Transferase</keyword>
<protein>
    <submittedName>
        <fullName evidence="8">1-acyl-sn-glycerol-3-phosphate acyltransferase</fullName>
    </submittedName>
</protein>
<dbReference type="AlphaFoldDB" id="A0A512H7F3"/>
<dbReference type="PANTHER" id="PTHR10434:SF64">
    <property type="entry name" value="1-ACYL-SN-GLYCEROL-3-PHOSPHATE ACYLTRANSFERASE-RELATED"/>
    <property type="match status" value="1"/>
</dbReference>
<name>A0A512H7F3_9PROT</name>
<evidence type="ECO:0000313" key="9">
    <source>
        <dbReference type="Proteomes" id="UP000321567"/>
    </source>
</evidence>
<keyword evidence="5 8" id="KW-0012">Acyltransferase</keyword>
<evidence type="ECO:0000256" key="6">
    <source>
        <dbReference type="SAM" id="Phobius"/>
    </source>
</evidence>
<evidence type="ECO:0000256" key="5">
    <source>
        <dbReference type="ARBA" id="ARBA00023315"/>
    </source>
</evidence>
<keyword evidence="9" id="KW-1185">Reference proteome</keyword>
<dbReference type="SMART" id="SM00563">
    <property type="entry name" value="PlsC"/>
    <property type="match status" value="1"/>
</dbReference>
<organism evidence="8 9">
    <name type="scientific">Pararhodospirillum oryzae</name>
    <dbReference type="NCBI Taxonomy" id="478448"/>
    <lineage>
        <taxon>Bacteria</taxon>
        <taxon>Pseudomonadati</taxon>
        <taxon>Pseudomonadota</taxon>
        <taxon>Alphaproteobacteria</taxon>
        <taxon>Rhodospirillales</taxon>
        <taxon>Rhodospirillaceae</taxon>
        <taxon>Pararhodospirillum</taxon>
    </lineage>
</organism>
<reference evidence="8 9" key="1">
    <citation type="submission" date="2019-07" db="EMBL/GenBank/DDBJ databases">
        <title>Whole genome shotgun sequence of Rhodospirillum oryzae NBRC 107573.</title>
        <authorList>
            <person name="Hosoyama A."/>
            <person name="Uohara A."/>
            <person name="Ohji S."/>
            <person name="Ichikawa N."/>
        </authorList>
    </citation>
    <scope>NUCLEOTIDE SEQUENCE [LARGE SCALE GENOMIC DNA]</scope>
    <source>
        <strain evidence="8 9">NBRC 107573</strain>
    </source>
</reference>
<proteinExistence type="predicted"/>
<dbReference type="PANTHER" id="PTHR10434">
    <property type="entry name" value="1-ACYL-SN-GLYCEROL-3-PHOSPHATE ACYLTRANSFERASE"/>
    <property type="match status" value="1"/>
</dbReference>
<dbReference type="CDD" id="cd07989">
    <property type="entry name" value="LPLAT_AGPAT-like"/>
    <property type="match status" value="1"/>
</dbReference>
<dbReference type="Pfam" id="PF01553">
    <property type="entry name" value="Acyltransferase"/>
    <property type="match status" value="1"/>
</dbReference>
<keyword evidence="2" id="KW-0444">Lipid biosynthesis</keyword>
<evidence type="ECO:0000256" key="1">
    <source>
        <dbReference type="ARBA" id="ARBA00005189"/>
    </source>
</evidence>
<gene>
    <name evidence="8" type="ORF">ROR02_15140</name>
</gene>
<evidence type="ECO:0000256" key="4">
    <source>
        <dbReference type="ARBA" id="ARBA00023098"/>
    </source>
</evidence>
<dbReference type="Proteomes" id="UP000321567">
    <property type="component" value="Unassembled WGS sequence"/>
</dbReference>
<keyword evidence="4" id="KW-0443">Lipid metabolism</keyword>
<dbReference type="GO" id="GO:0003841">
    <property type="term" value="F:1-acylglycerol-3-phosphate O-acyltransferase activity"/>
    <property type="evidence" value="ECO:0007669"/>
    <property type="project" value="TreeGrafter"/>
</dbReference>
<evidence type="ECO:0000256" key="3">
    <source>
        <dbReference type="ARBA" id="ARBA00022679"/>
    </source>
</evidence>
<dbReference type="SUPFAM" id="SSF69593">
    <property type="entry name" value="Glycerol-3-phosphate (1)-acyltransferase"/>
    <property type="match status" value="1"/>
</dbReference>
<keyword evidence="6" id="KW-1133">Transmembrane helix</keyword>
<dbReference type="EMBL" id="BJZO01000035">
    <property type="protein sequence ID" value="GEO81383.1"/>
    <property type="molecule type" value="Genomic_DNA"/>
</dbReference>
<dbReference type="OrthoDB" id="9806880at2"/>
<feature type="transmembrane region" description="Helical" evidence="6">
    <location>
        <begin position="6"/>
        <end position="28"/>
    </location>
</feature>
<dbReference type="InterPro" id="IPR002123">
    <property type="entry name" value="Plipid/glycerol_acylTrfase"/>
</dbReference>
<keyword evidence="6" id="KW-0472">Membrane</keyword>
<sequence>MYSYVSAVVRLILFVLWTLIMIAPYAVLMAARWRYREVGAFFWRVVARIVRLRPRVHGALAGARPLLVVSNHVSYLDIVVLGSVIPGVFVAKAEVGDWPGFGFITRLARTILINRRRSATGEALKEIRERLAEGEPLILFPEGTSDDGNRVYPFKSALFSVVEQPVTLNGASAATPVTVQPVSIAYTLVDGLPVGRAWRPFFAWYGAMDMAPHLFQMLAFGTGTVDVIFHEPVRFDAFPSRKALSAHCHATVKAGVAQALSGRLAPSQPAAATP</sequence>
<evidence type="ECO:0000256" key="2">
    <source>
        <dbReference type="ARBA" id="ARBA00022516"/>
    </source>
</evidence>
<keyword evidence="6" id="KW-0812">Transmembrane</keyword>
<comment type="caution">
    <text evidence="8">The sequence shown here is derived from an EMBL/GenBank/DDBJ whole genome shotgun (WGS) entry which is preliminary data.</text>
</comment>
<evidence type="ECO:0000259" key="7">
    <source>
        <dbReference type="SMART" id="SM00563"/>
    </source>
</evidence>
<accession>A0A512H7F3</accession>
<dbReference type="RefSeq" id="WP_147163422.1">
    <property type="nucleotide sequence ID" value="NZ_BJZO01000035.1"/>
</dbReference>
<feature type="domain" description="Phospholipid/glycerol acyltransferase" evidence="7">
    <location>
        <begin position="66"/>
        <end position="187"/>
    </location>
</feature>
<evidence type="ECO:0000313" key="8">
    <source>
        <dbReference type="EMBL" id="GEO81383.1"/>
    </source>
</evidence>
<dbReference type="GO" id="GO:0006654">
    <property type="term" value="P:phosphatidic acid biosynthetic process"/>
    <property type="evidence" value="ECO:0007669"/>
    <property type="project" value="TreeGrafter"/>
</dbReference>
<comment type="pathway">
    <text evidence="1">Lipid metabolism.</text>
</comment>